<protein>
    <submittedName>
        <fullName evidence="2">Uncharacterized protein</fullName>
    </submittedName>
</protein>
<sequence>MNQAARALNEISQSLNFNKRLPPLDAYEGLDTPPQLEYTYQTSWITSHANNYAPSAIVLSQAKSGTWKQMLASLEAINRLRHPNVGEAYIKWRSQDMLVKRLWEDVKFPGVDPDPVYTQIRRKYCAAVKKLINEKAEKGEDDTAALIFLNETYNKKLMLARKFEVSTESFTDRVRAIKAKKAKEAQEAKDAEKRIQEIEAEEEREEMMEQGEDEDFVVVEMEDADDEDFEWEGDNWDMS</sequence>
<feature type="coiled-coil region" evidence="1">
    <location>
        <begin position="174"/>
        <end position="208"/>
    </location>
</feature>
<dbReference type="AlphaFoldDB" id="A0A4Z1JTN0"/>
<dbReference type="OrthoDB" id="3518221at2759"/>
<keyword evidence="1" id="KW-0175">Coiled coil</keyword>
<proteinExistence type="predicted"/>
<evidence type="ECO:0000313" key="3">
    <source>
        <dbReference type="Proteomes" id="UP000297229"/>
    </source>
</evidence>
<organism evidence="2 3">
    <name type="scientific">Botrytis elliptica</name>
    <dbReference type="NCBI Taxonomy" id="278938"/>
    <lineage>
        <taxon>Eukaryota</taxon>
        <taxon>Fungi</taxon>
        <taxon>Dikarya</taxon>
        <taxon>Ascomycota</taxon>
        <taxon>Pezizomycotina</taxon>
        <taxon>Leotiomycetes</taxon>
        <taxon>Helotiales</taxon>
        <taxon>Sclerotiniaceae</taxon>
        <taxon>Botrytis</taxon>
    </lineage>
</organism>
<dbReference type="Proteomes" id="UP000297229">
    <property type="component" value="Unassembled WGS sequence"/>
</dbReference>
<gene>
    <name evidence="2" type="ORF">BELL_0435g00040</name>
</gene>
<reference evidence="2 3" key="1">
    <citation type="submission" date="2017-12" db="EMBL/GenBank/DDBJ databases">
        <title>Comparative genomics of Botrytis spp.</title>
        <authorList>
            <person name="Valero-Jimenez C.A."/>
            <person name="Tapia P."/>
            <person name="Veloso J."/>
            <person name="Silva-Moreno E."/>
            <person name="Staats M."/>
            <person name="Valdes J.H."/>
            <person name="Van Kan J.A.L."/>
        </authorList>
    </citation>
    <scope>NUCLEOTIDE SEQUENCE [LARGE SCALE GENOMIC DNA]</scope>
    <source>
        <strain evidence="2 3">Be9601</strain>
    </source>
</reference>
<comment type="caution">
    <text evidence="2">The sequence shown here is derived from an EMBL/GenBank/DDBJ whole genome shotgun (WGS) entry which is preliminary data.</text>
</comment>
<keyword evidence="3" id="KW-1185">Reference proteome</keyword>
<name>A0A4Z1JTN0_9HELO</name>
<evidence type="ECO:0000256" key="1">
    <source>
        <dbReference type="SAM" id="Coils"/>
    </source>
</evidence>
<accession>A0A4Z1JTN0</accession>
<dbReference type="EMBL" id="PQXM01000433">
    <property type="protein sequence ID" value="TGO72613.1"/>
    <property type="molecule type" value="Genomic_DNA"/>
</dbReference>
<evidence type="ECO:0000313" key="2">
    <source>
        <dbReference type="EMBL" id="TGO72613.1"/>
    </source>
</evidence>